<sequence length="148" mass="15808">MKVSEAVVTPKIILVGVDDTADAQKALYYAIHAAKLDGAKLVIGTVLESDEISAITILDKEKMLDIRADIVDDMARYKQDALNAGLSDVEVVYAEGDAAKTLVNELIPMVKPDLVVIGSETKKGIAKRLGSTAAHIVKHAPISVMVVR</sequence>
<dbReference type="Proteomes" id="UP001057481">
    <property type="component" value="Unassembled WGS sequence"/>
</dbReference>
<dbReference type="PANTHER" id="PTHR46268:SF6">
    <property type="entry name" value="UNIVERSAL STRESS PROTEIN UP12"/>
    <property type="match status" value="1"/>
</dbReference>
<dbReference type="SUPFAM" id="SSF52402">
    <property type="entry name" value="Adenine nucleotide alpha hydrolases-like"/>
    <property type="match status" value="1"/>
</dbReference>
<gene>
    <name evidence="3" type="ORF">KAK10_05355</name>
</gene>
<feature type="domain" description="UspA" evidence="2">
    <location>
        <begin position="11"/>
        <end position="148"/>
    </location>
</feature>
<keyword evidence="4" id="KW-1185">Reference proteome</keyword>
<dbReference type="PANTHER" id="PTHR46268">
    <property type="entry name" value="STRESS RESPONSE PROTEIN NHAX"/>
    <property type="match status" value="1"/>
</dbReference>
<proteinExistence type="inferred from homology"/>
<evidence type="ECO:0000313" key="3">
    <source>
        <dbReference type="EMBL" id="MCM2437334.1"/>
    </source>
</evidence>
<dbReference type="InterPro" id="IPR014729">
    <property type="entry name" value="Rossmann-like_a/b/a_fold"/>
</dbReference>
<reference evidence="3" key="1">
    <citation type="submission" date="2021-04" db="EMBL/GenBank/DDBJ databases">
        <title>Taxonomic assessment of Weissella genus.</title>
        <authorList>
            <person name="Fanelli F."/>
            <person name="Chieffi D."/>
            <person name="Dell'Aquila A."/>
            <person name="Gyu-Sung C."/>
            <person name="Franz C.M.A.P."/>
            <person name="Fusco V."/>
        </authorList>
    </citation>
    <scope>NUCLEOTIDE SEQUENCE</scope>
    <source>
        <strain evidence="3">LMG 25373</strain>
    </source>
</reference>
<dbReference type="PRINTS" id="PR01438">
    <property type="entry name" value="UNVRSLSTRESS"/>
</dbReference>
<comment type="caution">
    <text evidence="3">The sequence shown here is derived from an EMBL/GenBank/DDBJ whole genome shotgun (WGS) entry which is preliminary data.</text>
</comment>
<dbReference type="InterPro" id="IPR006015">
    <property type="entry name" value="Universal_stress_UspA"/>
</dbReference>
<dbReference type="Gene3D" id="3.40.50.620">
    <property type="entry name" value="HUPs"/>
    <property type="match status" value="1"/>
</dbReference>
<dbReference type="Pfam" id="PF00582">
    <property type="entry name" value="Usp"/>
    <property type="match status" value="1"/>
</dbReference>
<evidence type="ECO:0000259" key="2">
    <source>
        <dbReference type="Pfam" id="PF00582"/>
    </source>
</evidence>
<protein>
    <submittedName>
        <fullName evidence="3">Universal stress protein</fullName>
    </submittedName>
</protein>
<dbReference type="InterPro" id="IPR006016">
    <property type="entry name" value="UspA"/>
</dbReference>
<dbReference type="CDD" id="cd00293">
    <property type="entry name" value="USP-like"/>
    <property type="match status" value="1"/>
</dbReference>
<name>A0ABT0VK92_9LACO</name>
<accession>A0ABT0VK92</accession>
<dbReference type="EMBL" id="JAGMVS010000062">
    <property type="protein sequence ID" value="MCM2437334.1"/>
    <property type="molecule type" value="Genomic_DNA"/>
</dbReference>
<evidence type="ECO:0000313" key="4">
    <source>
        <dbReference type="Proteomes" id="UP001057481"/>
    </source>
</evidence>
<evidence type="ECO:0000256" key="1">
    <source>
        <dbReference type="ARBA" id="ARBA00008791"/>
    </source>
</evidence>
<dbReference type="RefSeq" id="WP_205142806.1">
    <property type="nucleotide sequence ID" value="NZ_JAFBDN010000001.1"/>
</dbReference>
<comment type="similarity">
    <text evidence="1">Belongs to the universal stress protein A family.</text>
</comment>
<organism evidence="3 4">
    <name type="scientific">Periweissella beninensis</name>
    <dbReference type="NCBI Taxonomy" id="504936"/>
    <lineage>
        <taxon>Bacteria</taxon>
        <taxon>Bacillati</taxon>
        <taxon>Bacillota</taxon>
        <taxon>Bacilli</taxon>
        <taxon>Lactobacillales</taxon>
        <taxon>Lactobacillaceae</taxon>
        <taxon>Periweissella</taxon>
    </lineage>
</organism>